<dbReference type="PANTHER" id="PTHR42785:SF1">
    <property type="entry name" value="DNA TOPOISOMERASE"/>
    <property type="match status" value="1"/>
</dbReference>
<feature type="domain" description="DNA topoisomerase type IA zn finger" evidence="1">
    <location>
        <begin position="155"/>
        <end position="178"/>
    </location>
</feature>
<dbReference type="InterPro" id="IPR000380">
    <property type="entry name" value="Topo_IA"/>
</dbReference>
<dbReference type="Gene3D" id="3.30.65.10">
    <property type="entry name" value="Bacterial Topoisomerase I, domain 1"/>
    <property type="match status" value="3"/>
</dbReference>
<feature type="domain" description="DNA topoisomerase type IA zn finger" evidence="1">
    <location>
        <begin position="71"/>
        <end position="106"/>
    </location>
</feature>
<sequence>MIMSKIDEQLFSAHEHALEKEYELCPECGSELSVKHSKHGSFIGCNNYPTCQYTRPLVQHESIETQVIEGSKCPECGHELAVKSGRFGIFIGCTQYPSCTHIERPDQENDKPEVACPECKTGKLEHRTSRFGKSFYACSAYPKCKFIVNYPPVAETCPSCGFGILVERKGAAGMRLECPQKSCKYKRAL</sequence>
<accession>A0ABP2Z657</accession>
<evidence type="ECO:0000313" key="3">
    <source>
        <dbReference type="Proteomes" id="UP000017548"/>
    </source>
</evidence>
<gene>
    <name evidence="2" type="ORF">SHD_0859</name>
</gene>
<dbReference type="SUPFAM" id="SSF57783">
    <property type="entry name" value="Zinc beta-ribbon"/>
    <property type="match status" value="3"/>
</dbReference>
<protein>
    <submittedName>
        <fullName evidence="2">Dna topoisomerase type ia zn finger domain-containing protein</fullName>
    </submittedName>
</protein>
<feature type="domain" description="DNA topoisomerase type IA zn finger" evidence="1">
    <location>
        <begin position="23"/>
        <end position="58"/>
    </location>
</feature>
<evidence type="ECO:0000259" key="1">
    <source>
        <dbReference type="Pfam" id="PF01396"/>
    </source>
</evidence>
<comment type="caution">
    <text evidence="2">The sequence shown here is derived from an EMBL/GenBank/DDBJ whole genome shotgun (WGS) entry which is preliminary data.</text>
</comment>
<evidence type="ECO:0000313" key="2">
    <source>
        <dbReference type="EMBL" id="ESE42450.1"/>
    </source>
</evidence>
<feature type="domain" description="DNA topoisomerase type IA zn finger" evidence="1">
    <location>
        <begin position="114"/>
        <end position="151"/>
    </location>
</feature>
<dbReference type="Proteomes" id="UP000017548">
    <property type="component" value="Unassembled WGS sequence"/>
</dbReference>
<organism evidence="2 3">
    <name type="scientific">Shewanella decolorationis S12</name>
    <dbReference type="NCBI Taxonomy" id="1353536"/>
    <lineage>
        <taxon>Bacteria</taxon>
        <taxon>Pseudomonadati</taxon>
        <taxon>Pseudomonadota</taxon>
        <taxon>Gammaproteobacteria</taxon>
        <taxon>Alteromonadales</taxon>
        <taxon>Shewanellaceae</taxon>
        <taxon>Shewanella</taxon>
    </lineage>
</organism>
<reference evidence="2 3" key="1">
    <citation type="journal article" date="2013" name="Genome Announc.">
        <title>Draft Genome Sequence of Shewanella decolorationis S12, a Dye-Degrading Bacterium Isolated from a Wastewater Treatment Plant.</title>
        <authorList>
            <person name="Xu M."/>
            <person name="Fang Y."/>
            <person name="Liu J."/>
            <person name="Chen X."/>
            <person name="Sun G."/>
            <person name="Guo J."/>
            <person name="Hua Z."/>
            <person name="Tu Q."/>
            <person name="Wu L."/>
            <person name="Zhou J."/>
            <person name="Liu X."/>
        </authorList>
    </citation>
    <scope>NUCLEOTIDE SEQUENCE [LARGE SCALE GENOMIC DNA]</scope>
    <source>
        <strain evidence="2 3">S12</strain>
    </source>
</reference>
<keyword evidence="3" id="KW-1185">Reference proteome</keyword>
<dbReference type="InterPro" id="IPR013498">
    <property type="entry name" value="Topo_IA_Znf"/>
</dbReference>
<proteinExistence type="predicted"/>
<dbReference type="EMBL" id="AXZL01000050">
    <property type="protein sequence ID" value="ESE42450.1"/>
    <property type="molecule type" value="Genomic_DNA"/>
</dbReference>
<dbReference type="Pfam" id="PF01396">
    <property type="entry name" value="Zn_ribbon_Top1"/>
    <property type="match status" value="4"/>
</dbReference>
<name>A0ABP2Z657_9GAMM</name>
<dbReference type="PANTHER" id="PTHR42785">
    <property type="entry name" value="DNA TOPOISOMERASE, TYPE IA, CORE"/>
    <property type="match status" value="1"/>
</dbReference>